<dbReference type="AlphaFoldDB" id="A0A391NR43"/>
<dbReference type="Proteomes" id="UP000265618">
    <property type="component" value="Unassembled WGS sequence"/>
</dbReference>
<reference evidence="2 3" key="1">
    <citation type="journal article" date="2018" name="PLoS ONE">
        <title>The draft genome of Kipferlia bialata reveals reductive genome evolution in fornicate parasites.</title>
        <authorList>
            <person name="Tanifuji G."/>
            <person name="Takabayashi S."/>
            <person name="Kume K."/>
            <person name="Takagi M."/>
            <person name="Nakayama T."/>
            <person name="Kamikawa R."/>
            <person name="Inagaki Y."/>
            <person name="Hashimoto T."/>
        </authorList>
    </citation>
    <scope>NUCLEOTIDE SEQUENCE [LARGE SCALE GENOMIC DNA]</scope>
    <source>
        <strain evidence="2">NY0173</strain>
    </source>
</reference>
<dbReference type="EMBL" id="BDIP01001075">
    <property type="protein sequence ID" value="GCA62646.1"/>
    <property type="molecule type" value="Genomic_DNA"/>
</dbReference>
<protein>
    <submittedName>
        <fullName evidence="2">Uncharacterized protein</fullName>
    </submittedName>
</protein>
<gene>
    <name evidence="2" type="ORF">KIPB_004840</name>
</gene>
<evidence type="ECO:0000313" key="2">
    <source>
        <dbReference type="EMBL" id="GCA62646.1"/>
    </source>
</evidence>
<feature type="non-terminal residue" evidence="2">
    <location>
        <position position="87"/>
    </location>
</feature>
<organism evidence="2 3">
    <name type="scientific">Kipferlia bialata</name>
    <dbReference type="NCBI Taxonomy" id="797122"/>
    <lineage>
        <taxon>Eukaryota</taxon>
        <taxon>Metamonada</taxon>
        <taxon>Carpediemonas-like organisms</taxon>
        <taxon>Kipferlia</taxon>
    </lineage>
</organism>
<name>A0A391NR43_9EUKA</name>
<comment type="caution">
    <text evidence="2">The sequence shown here is derived from an EMBL/GenBank/DDBJ whole genome shotgun (WGS) entry which is preliminary data.</text>
</comment>
<proteinExistence type="predicted"/>
<evidence type="ECO:0000256" key="1">
    <source>
        <dbReference type="SAM" id="MobiDB-lite"/>
    </source>
</evidence>
<feature type="region of interest" description="Disordered" evidence="1">
    <location>
        <begin position="1"/>
        <end position="64"/>
    </location>
</feature>
<evidence type="ECO:0000313" key="3">
    <source>
        <dbReference type="Proteomes" id="UP000265618"/>
    </source>
</evidence>
<accession>A0A391NR43</accession>
<feature type="compositionally biased region" description="Basic and acidic residues" evidence="1">
    <location>
        <begin position="49"/>
        <end position="64"/>
    </location>
</feature>
<feature type="compositionally biased region" description="Basic and acidic residues" evidence="1">
    <location>
        <begin position="13"/>
        <end position="23"/>
    </location>
</feature>
<keyword evidence="3" id="KW-1185">Reference proteome</keyword>
<sequence>MSDETSDVIVESQQRERETKGEAEVSPAGCETDGIDGIDIAVETSGDGGTKEDTGGEKKEKEKHDVRELLKVPSFVPFLLGDLINKT</sequence>